<dbReference type="InterPro" id="IPR003593">
    <property type="entry name" value="AAA+_ATPase"/>
</dbReference>
<dbReference type="FunFam" id="3.40.50.300:FF:000120">
    <property type="entry name" value="ATP-dependent chaperone ClpB"/>
    <property type="match status" value="1"/>
</dbReference>
<keyword evidence="2 6" id="KW-0677">Repeat</keyword>
<evidence type="ECO:0000256" key="3">
    <source>
        <dbReference type="ARBA" id="ARBA00022741"/>
    </source>
</evidence>
<dbReference type="Gene3D" id="1.10.1780.10">
    <property type="entry name" value="Clp, N-terminal domain"/>
    <property type="match status" value="1"/>
</dbReference>
<evidence type="ECO:0000256" key="1">
    <source>
        <dbReference type="ARBA" id="ARBA00008675"/>
    </source>
</evidence>
<evidence type="ECO:0000256" key="7">
    <source>
        <dbReference type="RuleBase" id="RU004432"/>
    </source>
</evidence>
<organism evidence="10 11">
    <name type="scientific">Smittium culicis</name>
    <dbReference type="NCBI Taxonomy" id="133412"/>
    <lineage>
        <taxon>Eukaryota</taxon>
        <taxon>Fungi</taxon>
        <taxon>Fungi incertae sedis</taxon>
        <taxon>Zoopagomycota</taxon>
        <taxon>Kickxellomycotina</taxon>
        <taxon>Harpellomycetes</taxon>
        <taxon>Harpellales</taxon>
        <taxon>Legeriomycetaceae</taxon>
        <taxon>Smittium</taxon>
    </lineage>
</organism>
<dbReference type="PROSITE" id="PS51903">
    <property type="entry name" value="CLP_R"/>
    <property type="match status" value="1"/>
</dbReference>
<dbReference type="InterPro" id="IPR001270">
    <property type="entry name" value="ClpA/B"/>
</dbReference>
<dbReference type="InterPro" id="IPR027417">
    <property type="entry name" value="P-loop_NTPase"/>
</dbReference>
<dbReference type="PROSITE" id="PS00871">
    <property type="entry name" value="CLPAB_2"/>
    <property type="match status" value="1"/>
</dbReference>
<dbReference type="EMBL" id="LSSM01002415">
    <property type="protein sequence ID" value="OMJ21786.1"/>
    <property type="molecule type" value="Genomic_DNA"/>
</dbReference>
<dbReference type="GO" id="GO:0005737">
    <property type="term" value="C:cytoplasm"/>
    <property type="evidence" value="ECO:0007669"/>
    <property type="project" value="TreeGrafter"/>
</dbReference>
<dbReference type="InterPro" id="IPR050130">
    <property type="entry name" value="ClpA_ClpB"/>
</dbReference>
<dbReference type="PRINTS" id="PR00300">
    <property type="entry name" value="CLPPROTEASEA"/>
</dbReference>
<dbReference type="CDD" id="cd19499">
    <property type="entry name" value="RecA-like_ClpB_Hsp104-like"/>
    <property type="match status" value="1"/>
</dbReference>
<feature type="domain" description="Clp R" evidence="9">
    <location>
        <begin position="3"/>
        <end position="146"/>
    </location>
</feature>
<dbReference type="PROSITE" id="PS00870">
    <property type="entry name" value="CLPAB_1"/>
    <property type="match status" value="1"/>
</dbReference>
<evidence type="ECO:0000256" key="4">
    <source>
        <dbReference type="ARBA" id="ARBA00022840"/>
    </source>
</evidence>
<dbReference type="GO" id="GO:0005524">
    <property type="term" value="F:ATP binding"/>
    <property type="evidence" value="ECO:0007669"/>
    <property type="project" value="UniProtKB-KW"/>
</dbReference>
<dbReference type="Pfam" id="PF07724">
    <property type="entry name" value="AAA_2"/>
    <property type="match status" value="1"/>
</dbReference>
<dbReference type="Gene3D" id="3.40.50.300">
    <property type="entry name" value="P-loop containing nucleotide triphosphate hydrolases"/>
    <property type="match status" value="3"/>
</dbReference>
<keyword evidence="5 7" id="KW-0143">Chaperone</keyword>
<dbReference type="Gene3D" id="1.10.8.60">
    <property type="match status" value="1"/>
</dbReference>
<dbReference type="SMART" id="SM01086">
    <property type="entry name" value="ClpB_D2-small"/>
    <property type="match status" value="1"/>
</dbReference>
<dbReference type="GO" id="GO:0016887">
    <property type="term" value="F:ATP hydrolysis activity"/>
    <property type="evidence" value="ECO:0007669"/>
    <property type="project" value="InterPro"/>
</dbReference>
<reference evidence="11" key="1">
    <citation type="submission" date="2017-01" db="EMBL/GenBank/DDBJ databases">
        <authorList>
            <person name="Wang Y."/>
            <person name="White M."/>
            <person name="Kvist S."/>
            <person name="Moncalvo J.-M."/>
        </authorList>
    </citation>
    <scope>NUCLEOTIDE SEQUENCE [LARGE SCALE GENOMIC DNA]</scope>
    <source>
        <strain evidence="11">ID-206-W2</strain>
    </source>
</reference>
<dbReference type="SUPFAM" id="SSF52540">
    <property type="entry name" value="P-loop containing nucleoside triphosphate hydrolases"/>
    <property type="match status" value="2"/>
</dbReference>
<dbReference type="Pfam" id="PF00004">
    <property type="entry name" value="AAA"/>
    <property type="match status" value="1"/>
</dbReference>
<evidence type="ECO:0000313" key="11">
    <source>
        <dbReference type="Proteomes" id="UP000187429"/>
    </source>
</evidence>
<dbReference type="PANTHER" id="PTHR11638:SF18">
    <property type="entry name" value="HEAT SHOCK PROTEIN 104"/>
    <property type="match status" value="1"/>
</dbReference>
<dbReference type="SUPFAM" id="SSF81923">
    <property type="entry name" value="Double Clp-N motif"/>
    <property type="match status" value="1"/>
</dbReference>
<dbReference type="Pfam" id="PF17871">
    <property type="entry name" value="AAA_lid_9"/>
    <property type="match status" value="1"/>
</dbReference>
<dbReference type="CDD" id="cd00009">
    <property type="entry name" value="AAA"/>
    <property type="match status" value="1"/>
</dbReference>
<feature type="coiled-coil region" evidence="8">
    <location>
        <begin position="464"/>
        <end position="498"/>
    </location>
</feature>
<proteinExistence type="inferred from homology"/>
<comment type="caution">
    <text evidence="10">The sequence shown here is derived from an EMBL/GenBank/DDBJ whole genome shotgun (WGS) entry which is preliminary data.</text>
</comment>
<evidence type="ECO:0000259" key="9">
    <source>
        <dbReference type="PROSITE" id="PS51903"/>
    </source>
</evidence>
<dbReference type="InterPro" id="IPR028299">
    <property type="entry name" value="ClpA/B_CS2"/>
</dbReference>
<dbReference type="InterPro" id="IPR019489">
    <property type="entry name" value="Clp_ATPase_C"/>
</dbReference>
<dbReference type="GO" id="GO:0043335">
    <property type="term" value="P:protein unfolding"/>
    <property type="evidence" value="ECO:0007669"/>
    <property type="project" value="UniProtKB-ARBA"/>
</dbReference>
<dbReference type="FunFam" id="3.40.50.300:FF:000025">
    <property type="entry name" value="ATP-dependent Clp protease subunit"/>
    <property type="match status" value="1"/>
</dbReference>
<dbReference type="Pfam" id="PF02861">
    <property type="entry name" value="Clp_N"/>
    <property type="match status" value="1"/>
</dbReference>
<dbReference type="FunFam" id="3.40.50.300:FF:000010">
    <property type="entry name" value="Chaperone clpB 1, putative"/>
    <property type="match status" value="1"/>
</dbReference>
<name>A0A1R1Y4V8_9FUNG</name>
<gene>
    <name evidence="10" type="ORF">AYI69_g5675</name>
</gene>
<dbReference type="Proteomes" id="UP000187429">
    <property type="component" value="Unassembled WGS sequence"/>
</dbReference>
<protein>
    <submittedName>
        <fullName evidence="10">Chaperone protein ClpB1</fullName>
    </submittedName>
</protein>
<evidence type="ECO:0000256" key="6">
    <source>
        <dbReference type="PROSITE-ProRule" id="PRU01251"/>
    </source>
</evidence>
<dbReference type="InterPro" id="IPR004176">
    <property type="entry name" value="Clp_R_N"/>
</dbReference>
<evidence type="ECO:0000256" key="5">
    <source>
        <dbReference type="ARBA" id="ARBA00023186"/>
    </source>
</evidence>
<dbReference type="InterPro" id="IPR036628">
    <property type="entry name" value="Clp_N_dom_sf"/>
</dbReference>
<dbReference type="SMART" id="SM00382">
    <property type="entry name" value="AAA"/>
    <property type="match status" value="2"/>
</dbReference>
<sequence length="936" mass="104733">MNIGNEFTEKAIDAINRASNKAIENENSSIEPIHVLLAIYDQDDNYLKTVLEKVGADTKGFERASNKVLIRCPKQNPPPENLTLNQTTSKAISATKKAMVEFGDALIAVDALIIGLLSIDSIKAIFKQINVNPADVVDIIKKLRGNRKVDSKTAEDQFDALNKYGVDMIKLVENGKLDPVIGRDEEIRRVIRVLCRRTKNNPVLIGEPGVGKTAIVEGLAQRIVRNDVPKNLQCRLISLDMGALVAGTKYRGEFEERLKSVLKEVAESKEGVILFIDEVHLVLGAGKSDGSMDAANLLKPMLARGELRCIGATTLDEYKKHVEKDPAFERRFQQVLVNEPSVEDTVSILRGLKERYENHHGVKIKDSALVAAAQLSSRYITGRFLPDKAIDLVDEASANIRVQLDSQPEIIDALERRLLQLEIEATALGKEADDASKSRLVHVNAEISQLKERLIPLKLKHQQEAGTLTEIREINKKIEELKQKAEEAERVRDLAKAADIRYYAIPDLEKRISHLELAQAEKESNQIAEDGPLLSSTVGPEQISEVVARWTGIPVQSLNQSQIDRLLNLADHLHNDVVGQNEAVQSVADAILRSRAGLARPNQPTGSFLFLGPTGVGKTELAKALAKYLFDDEKYIVRIDMSEYMESHSVAKLIGSPPGYIGYEEGGQLTEVVRKRPYSVVLFDEIEKAHPSVLNILLEVLDDARLTDGRGRIVDFSNTVIILTSNIGQMHILKYSQDQYDESILTNKKRKAEESASLPEYVKKQVLKELKATVKPELLNRLDDIIVFNRLGIDNLFHIAKIQVRRIEERLKEKDIKIELDNKALQFIVENVYDPVYGARPIKRYLERHLVTDLSKMIIKGQISDHSIVTVSYNQPPHLSNDHQNPLEFDLSADPNFVYNVANKSISKSNSPEPNHGKTTYDPKNLGIFDDMMNID</sequence>
<dbReference type="InterPro" id="IPR018368">
    <property type="entry name" value="ClpA/B_CS1"/>
</dbReference>
<evidence type="ECO:0000313" key="10">
    <source>
        <dbReference type="EMBL" id="OMJ21786.1"/>
    </source>
</evidence>
<dbReference type="InterPro" id="IPR041546">
    <property type="entry name" value="ClpA/ClpB_AAA_lid"/>
</dbReference>
<dbReference type="PANTHER" id="PTHR11638">
    <property type="entry name" value="ATP-DEPENDENT CLP PROTEASE"/>
    <property type="match status" value="1"/>
</dbReference>
<evidence type="ECO:0000256" key="2">
    <source>
        <dbReference type="ARBA" id="ARBA00022737"/>
    </source>
</evidence>
<accession>A0A1R1Y4V8</accession>
<keyword evidence="8" id="KW-0175">Coiled coil</keyword>
<dbReference type="AlphaFoldDB" id="A0A1R1Y4V8"/>
<comment type="similarity">
    <text evidence="1 7">Belongs to the ClpA/ClpB family.</text>
</comment>
<dbReference type="OrthoDB" id="47330at2759"/>
<keyword evidence="4 7" id="KW-0067">ATP-binding</keyword>
<dbReference type="InterPro" id="IPR003959">
    <property type="entry name" value="ATPase_AAA_core"/>
</dbReference>
<dbReference type="GO" id="GO:0034605">
    <property type="term" value="P:cellular response to heat"/>
    <property type="evidence" value="ECO:0007669"/>
    <property type="project" value="TreeGrafter"/>
</dbReference>
<dbReference type="Pfam" id="PF10431">
    <property type="entry name" value="ClpB_D2-small"/>
    <property type="match status" value="1"/>
</dbReference>
<keyword evidence="11" id="KW-1185">Reference proteome</keyword>
<keyword evidence="3 7" id="KW-0547">Nucleotide-binding</keyword>
<evidence type="ECO:0000256" key="8">
    <source>
        <dbReference type="SAM" id="Coils"/>
    </source>
</evidence>